<dbReference type="GO" id="GO:0046279">
    <property type="term" value="P:3,4-dihydroxybenzoate biosynthetic process"/>
    <property type="evidence" value="ECO:0007669"/>
    <property type="project" value="TreeGrafter"/>
</dbReference>
<keyword evidence="3 5" id="KW-0456">Lyase</keyword>
<dbReference type="Gene3D" id="3.20.20.70">
    <property type="entry name" value="Aldolase class I"/>
    <property type="match status" value="1"/>
</dbReference>
<evidence type="ECO:0000313" key="6">
    <source>
        <dbReference type="EMBL" id="HIZ23164.1"/>
    </source>
</evidence>
<evidence type="ECO:0000256" key="4">
    <source>
        <dbReference type="ARBA" id="ARBA00023270"/>
    </source>
</evidence>
<evidence type="ECO:0000256" key="3">
    <source>
        <dbReference type="ARBA" id="ARBA00023239"/>
    </source>
</evidence>
<dbReference type="HAMAP" id="MF_00214">
    <property type="entry name" value="AroD"/>
    <property type="match status" value="1"/>
</dbReference>
<reference evidence="6" key="2">
    <citation type="submission" date="2021-04" db="EMBL/GenBank/DDBJ databases">
        <authorList>
            <person name="Gilroy R."/>
        </authorList>
    </citation>
    <scope>NUCLEOTIDE SEQUENCE</scope>
    <source>
        <strain evidence="6">14324</strain>
    </source>
</reference>
<dbReference type="SUPFAM" id="SSF51569">
    <property type="entry name" value="Aldolase"/>
    <property type="match status" value="1"/>
</dbReference>
<feature type="binding site" evidence="5">
    <location>
        <begin position="47"/>
        <end position="49"/>
    </location>
    <ligand>
        <name>3-dehydroquinate</name>
        <dbReference type="ChEBI" id="CHEBI:32364"/>
    </ligand>
</feature>
<dbReference type="NCBIfam" id="TIGR01093">
    <property type="entry name" value="aroD"/>
    <property type="match status" value="1"/>
</dbReference>
<organism evidence="6 7">
    <name type="scientific">Candidatus Blautia faecigallinarum</name>
    <dbReference type="NCBI Taxonomy" id="2838488"/>
    <lineage>
        <taxon>Bacteria</taxon>
        <taxon>Bacillati</taxon>
        <taxon>Bacillota</taxon>
        <taxon>Clostridia</taxon>
        <taxon>Lachnospirales</taxon>
        <taxon>Lachnospiraceae</taxon>
        <taxon>Blautia</taxon>
    </lineage>
</organism>
<reference evidence="6" key="1">
    <citation type="journal article" date="2021" name="PeerJ">
        <title>Extensive microbial diversity within the chicken gut microbiome revealed by metagenomics and culture.</title>
        <authorList>
            <person name="Gilroy R."/>
            <person name="Ravi A."/>
            <person name="Getino M."/>
            <person name="Pursley I."/>
            <person name="Horton D.L."/>
            <person name="Alikhan N.F."/>
            <person name="Baker D."/>
            <person name="Gharbi K."/>
            <person name="Hall N."/>
            <person name="Watson M."/>
            <person name="Adriaenssens E.M."/>
            <person name="Foster-Nyarko E."/>
            <person name="Jarju S."/>
            <person name="Secka A."/>
            <person name="Antonio M."/>
            <person name="Oren A."/>
            <person name="Chaudhuri R.R."/>
            <person name="La Ragione R."/>
            <person name="Hildebrand F."/>
            <person name="Pallen M.J."/>
        </authorList>
    </citation>
    <scope>NUCLEOTIDE SEQUENCE</scope>
    <source>
        <strain evidence="6">14324</strain>
    </source>
</reference>
<dbReference type="EMBL" id="DXBU01000137">
    <property type="protein sequence ID" value="HIZ23164.1"/>
    <property type="molecule type" value="Genomic_DNA"/>
</dbReference>
<feature type="active site" description="Schiff-base intermediate with substrate" evidence="5">
    <location>
        <position position="171"/>
    </location>
</feature>
<evidence type="ECO:0000313" key="7">
    <source>
        <dbReference type="Proteomes" id="UP000824041"/>
    </source>
</evidence>
<comment type="similarity">
    <text evidence="5">Belongs to the type-I 3-dehydroquinase family.</text>
</comment>
<dbReference type="GO" id="GO:0009073">
    <property type="term" value="P:aromatic amino acid family biosynthetic process"/>
    <property type="evidence" value="ECO:0007669"/>
    <property type="project" value="UniProtKB-KW"/>
</dbReference>
<comment type="pathway">
    <text evidence="5">Metabolic intermediate biosynthesis; chorismate biosynthesis; chorismate from D-erythrose 4-phosphate and phosphoenolpyruvate: step 3/7.</text>
</comment>
<evidence type="ECO:0000256" key="2">
    <source>
        <dbReference type="ARBA" id="ARBA00023141"/>
    </source>
</evidence>
<dbReference type="GO" id="GO:0003855">
    <property type="term" value="F:3-dehydroquinate dehydratase activity"/>
    <property type="evidence" value="ECO:0007669"/>
    <property type="project" value="UniProtKB-UniRule"/>
</dbReference>
<dbReference type="Pfam" id="PF01487">
    <property type="entry name" value="DHquinase_I"/>
    <property type="match status" value="1"/>
</dbReference>
<comment type="subunit">
    <text evidence="5">Homodimer.</text>
</comment>
<keyword evidence="2 5" id="KW-0057">Aromatic amino acid biosynthesis</keyword>
<comment type="catalytic activity">
    <reaction evidence="1 5">
        <text>3-dehydroquinate = 3-dehydroshikimate + H2O</text>
        <dbReference type="Rhea" id="RHEA:21096"/>
        <dbReference type="ChEBI" id="CHEBI:15377"/>
        <dbReference type="ChEBI" id="CHEBI:16630"/>
        <dbReference type="ChEBI" id="CHEBI:32364"/>
        <dbReference type="EC" id="4.2.1.10"/>
    </reaction>
</comment>
<dbReference type="GO" id="GO:0008652">
    <property type="term" value="P:amino acid biosynthetic process"/>
    <property type="evidence" value="ECO:0007669"/>
    <property type="project" value="UniProtKB-KW"/>
</dbReference>
<comment type="function">
    <text evidence="5">Involved in the third step of the chorismate pathway, which leads to the biosynthesis of aromatic amino acids. Catalyzes the cis-dehydration of 3-dehydroquinate (DHQ) and introduces the first double bond of the aromatic ring to yield 3-dehydroshikimate.</text>
</comment>
<dbReference type="GO" id="GO:0009423">
    <property type="term" value="P:chorismate biosynthetic process"/>
    <property type="evidence" value="ECO:0007669"/>
    <property type="project" value="UniProtKB-UniRule"/>
</dbReference>
<feature type="binding site" evidence="5">
    <location>
        <position position="237"/>
    </location>
    <ligand>
        <name>3-dehydroquinate</name>
        <dbReference type="ChEBI" id="CHEBI:32364"/>
    </ligand>
</feature>
<feature type="active site" description="Proton donor/acceptor" evidence="5">
    <location>
        <position position="144"/>
    </location>
</feature>
<dbReference type="CDD" id="cd00502">
    <property type="entry name" value="DHQase_I"/>
    <property type="match status" value="1"/>
</dbReference>
<keyword evidence="4 5" id="KW-0704">Schiff base</keyword>
<feature type="binding site" evidence="5">
    <location>
        <position position="233"/>
    </location>
    <ligand>
        <name>3-dehydroquinate</name>
        <dbReference type="ChEBI" id="CHEBI:32364"/>
    </ligand>
</feature>
<sequence length="256" mass="27826">MTRPVEIKGLRIGEGMPKICVPVMGEDLDALCREAHKAKEAGADLVEWRVDFYKELTNVKALEAALEALNGILEGIPLLFTIRTKKEGGNAELSIEDYVNLNLAAAGTGKADLVDVEVFQDKQAMSGLIKALKKEKTAVIASSHDFEKTDDKETLKKRFLEMDATGADILKMAVMPQEFEDAAALMQATSEVAKDGTEKPLISMAMGSPGFMTRIAGENFGSSVTFACVDKSSAPGQFPIGELRIMMEALHRKNQE</sequence>
<dbReference type="PANTHER" id="PTHR43699">
    <property type="entry name" value="3-DEHYDROQUINATE DEHYDRATASE"/>
    <property type="match status" value="1"/>
</dbReference>
<comment type="caution">
    <text evidence="5">Lacks conserved residue(s) required for the propagation of feature annotation.</text>
</comment>
<dbReference type="InterPro" id="IPR013785">
    <property type="entry name" value="Aldolase_TIM"/>
</dbReference>
<dbReference type="InterPro" id="IPR001381">
    <property type="entry name" value="DHquinase_I"/>
</dbReference>
<feature type="binding site" evidence="5">
    <location>
        <position position="83"/>
    </location>
    <ligand>
        <name>3-dehydroquinate</name>
        <dbReference type="ChEBI" id="CHEBI:32364"/>
    </ligand>
</feature>
<feature type="binding site" evidence="5">
    <location>
        <position position="214"/>
    </location>
    <ligand>
        <name>3-dehydroquinate</name>
        <dbReference type="ChEBI" id="CHEBI:32364"/>
    </ligand>
</feature>
<name>A0A9D2DUG2_9FIRM</name>
<dbReference type="PANTHER" id="PTHR43699:SF1">
    <property type="entry name" value="3-DEHYDROQUINATE DEHYDRATASE"/>
    <property type="match status" value="1"/>
</dbReference>
<comment type="caution">
    <text evidence="6">The sequence shown here is derived from an EMBL/GenBank/DDBJ whole genome shotgun (WGS) entry which is preliminary data.</text>
</comment>
<accession>A0A9D2DUG2</accession>
<evidence type="ECO:0000256" key="1">
    <source>
        <dbReference type="ARBA" id="ARBA00001864"/>
    </source>
</evidence>
<dbReference type="InterPro" id="IPR050146">
    <property type="entry name" value="Type-I_3-dehydroquinase"/>
</dbReference>
<dbReference type="Proteomes" id="UP000824041">
    <property type="component" value="Unassembled WGS sequence"/>
</dbReference>
<keyword evidence="5" id="KW-0028">Amino-acid biosynthesis</keyword>
<gene>
    <name evidence="5 6" type="primary">aroD</name>
    <name evidence="6" type="ORF">IAA21_10270</name>
</gene>
<evidence type="ECO:0000256" key="5">
    <source>
        <dbReference type="HAMAP-Rule" id="MF_00214"/>
    </source>
</evidence>
<proteinExistence type="inferred from homology"/>
<dbReference type="FunFam" id="3.20.20.70:FF:000047">
    <property type="entry name" value="3-dehydroquinate dehydratase"/>
    <property type="match status" value="1"/>
</dbReference>
<protein>
    <recommendedName>
        <fullName evidence="5">3-dehydroquinate dehydratase</fullName>
        <shortName evidence="5">3-dehydroquinase</shortName>
        <ecNumber evidence="5">4.2.1.10</ecNumber>
    </recommendedName>
    <alternativeName>
        <fullName evidence="5">Type I DHQase</fullName>
    </alternativeName>
    <alternativeName>
        <fullName evidence="5">Type I dehydroquinase</fullName>
        <shortName evidence="5">DHQ1</shortName>
    </alternativeName>
</protein>
<dbReference type="AlphaFoldDB" id="A0A9D2DUG2"/>
<dbReference type="EC" id="4.2.1.10" evidence="5"/>